<evidence type="ECO:0000256" key="2">
    <source>
        <dbReference type="ARBA" id="ARBA00022748"/>
    </source>
</evidence>
<name>A0AAU7KFI8_9GAMM</name>
<evidence type="ECO:0000259" key="4">
    <source>
        <dbReference type="Pfam" id="PF23892"/>
    </source>
</evidence>
<sequence>MTLLWLAFAVLLLLAAWLLILPLRRAAKVERLQRALEDSDDAAAQNVAVYRRRVASLEAAKSRGDIDAARFDEDLSELQRSLLDDTERLKRSPLKSAAAGKLAVPLVLVAVVVVSVLWYRWEGAEGDLVLYQAIEEVRSDPEASLALMIQRLEQQAESQPDNPRVWQTLYPLYRDSGAYAEARDAIERVLALEGRSPWWIGELAKMQYFINEGRLDDRILALSREASREAPNLPSAMWFLGVEAFQQDDYQGALGFWRRGLSTTDDSPLSEAMRQGVAQAEQRLAPAASERNVLVSLSLADELVGRLAPETTVFVVARDSEGKLPPLAIERLTLADLPASLTLDASDAMSPMASLAQVDEVRLLARVSSSGQAQPQAGDLMGERQGVAVGGPDMDPVALIIDRVIE</sequence>
<keyword evidence="3" id="KW-0472">Membrane</keyword>
<dbReference type="InterPro" id="IPR017560">
    <property type="entry name" value="Cyt_c_biogenesis_CcmI"/>
</dbReference>
<keyword evidence="2" id="KW-0201">Cytochrome c-type biogenesis</keyword>
<accession>A0AAU7KFI8</accession>
<dbReference type="Gene3D" id="1.25.40.10">
    <property type="entry name" value="Tetratricopeptide repeat domain"/>
    <property type="match status" value="1"/>
</dbReference>
<proteinExistence type="predicted"/>
<keyword evidence="3" id="KW-0812">Transmembrane</keyword>
<dbReference type="PANTHER" id="PTHR47870">
    <property type="entry name" value="CYTOCHROME C-TYPE BIOGENESIS PROTEIN CCMH"/>
    <property type="match status" value="1"/>
</dbReference>
<evidence type="ECO:0000313" key="5">
    <source>
        <dbReference type="EMBL" id="XBO70354.1"/>
    </source>
</evidence>
<feature type="domain" description="Cytochrome c-type biogenesis protein H Ig-like" evidence="4">
    <location>
        <begin position="295"/>
        <end position="402"/>
    </location>
</feature>
<dbReference type="InterPro" id="IPR056412">
    <property type="entry name" value="Ig_CycH"/>
</dbReference>
<dbReference type="InterPro" id="IPR011990">
    <property type="entry name" value="TPR-like_helical_dom_sf"/>
</dbReference>
<protein>
    <submittedName>
        <fullName evidence="5">C-type cytochrome biogenesis protein CcmI</fullName>
    </submittedName>
</protein>
<dbReference type="GO" id="GO:0017004">
    <property type="term" value="P:cytochrome complex assembly"/>
    <property type="evidence" value="ECO:0007669"/>
    <property type="project" value="UniProtKB-KW"/>
</dbReference>
<evidence type="ECO:0000256" key="1">
    <source>
        <dbReference type="ARBA" id="ARBA00004196"/>
    </source>
</evidence>
<dbReference type="InterPro" id="IPR051263">
    <property type="entry name" value="C-type_cytochrome_biogenesis"/>
</dbReference>
<organism evidence="5">
    <name type="scientific">Halomonas sp. RT37</name>
    <dbReference type="NCBI Taxonomy" id="2950872"/>
    <lineage>
        <taxon>Bacteria</taxon>
        <taxon>Pseudomonadati</taxon>
        <taxon>Pseudomonadota</taxon>
        <taxon>Gammaproteobacteria</taxon>
        <taxon>Oceanospirillales</taxon>
        <taxon>Halomonadaceae</taxon>
        <taxon>Halomonas</taxon>
    </lineage>
</organism>
<reference evidence="5" key="1">
    <citation type="submission" date="2022-06" db="EMBL/GenBank/DDBJ databases">
        <title>A novel DMS-producing enzyme.</title>
        <authorList>
            <person name="Zhang Y."/>
        </authorList>
    </citation>
    <scope>NUCLEOTIDE SEQUENCE</scope>
    <source>
        <strain evidence="5">RT37</strain>
    </source>
</reference>
<dbReference type="SUPFAM" id="SSF48452">
    <property type="entry name" value="TPR-like"/>
    <property type="match status" value="1"/>
</dbReference>
<gene>
    <name evidence="5" type="primary">ccmI</name>
    <name evidence="5" type="ORF">NFG58_17315</name>
</gene>
<dbReference type="GO" id="GO:0005886">
    <property type="term" value="C:plasma membrane"/>
    <property type="evidence" value="ECO:0007669"/>
    <property type="project" value="TreeGrafter"/>
</dbReference>
<dbReference type="Pfam" id="PF23892">
    <property type="entry name" value="Ig_CycH"/>
    <property type="match status" value="1"/>
</dbReference>
<keyword evidence="3" id="KW-1133">Transmembrane helix</keyword>
<dbReference type="NCBIfam" id="TIGR03142">
    <property type="entry name" value="cytochro_ccmI"/>
    <property type="match status" value="1"/>
</dbReference>
<evidence type="ECO:0000256" key="3">
    <source>
        <dbReference type="SAM" id="Phobius"/>
    </source>
</evidence>
<dbReference type="AlphaFoldDB" id="A0AAU7KFI8"/>
<dbReference type="RefSeq" id="WP_348827056.1">
    <property type="nucleotide sequence ID" value="NZ_CP098827.1"/>
</dbReference>
<feature type="transmembrane region" description="Helical" evidence="3">
    <location>
        <begin position="102"/>
        <end position="121"/>
    </location>
</feature>
<dbReference type="EMBL" id="CP098827">
    <property type="protein sequence ID" value="XBO70354.1"/>
    <property type="molecule type" value="Genomic_DNA"/>
</dbReference>
<comment type="subcellular location">
    <subcellularLocation>
        <location evidence="1">Cell envelope</location>
    </subcellularLocation>
</comment>
<dbReference type="GO" id="GO:0030313">
    <property type="term" value="C:cell envelope"/>
    <property type="evidence" value="ECO:0007669"/>
    <property type="project" value="UniProtKB-SubCell"/>
</dbReference>
<dbReference type="PANTHER" id="PTHR47870:SF4">
    <property type="entry name" value="CYTOCHROME C-TYPE BIOGENESIS PROTEIN CYCH"/>
    <property type="match status" value="1"/>
</dbReference>